<organism evidence="2 3">
    <name type="scientific">Ciona intestinalis</name>
    <name type="common">Transparent sea squirt</name>
    <name type="synonym">Ascidia intestinalis</name>
    <dbReference type="NCBI Taxonomy" id="7719"/>
    <lineage>
        <taxon>Eukaryota</taxon>
        <taxon>Metazoa</taxon>
        <taxon>Chordata</taxon>
        <taxon>Tunicata</taxon>
        <taxon>Ascidiacea</taxon>
        <taxon>Phlebobranchia</taxon>
        <taxon>Cionidae</taxon>
        <taxon>Ciona</taxon>
    </lineage>
</organism>
<name>H2XQA1_CIOIN</name>
<evidence type="ECO:0000256" key="1">
    <source>
        <dbReference type="SAM" id="Phobius"/>
    </source>
</evidence>
<feature type="transmembrane region" description="Helical" evidence="1">
    <location>
        <begin position="211"/>
        <end position="228"/>
    </location>
</feature>
<dbReference type="HOGENOM" id="CLU_1038104_0_0_1"/>
<reference evidence="3" key="1">
    <citation type="journal article" date="2002" name="Science">
        <title>The draft genome of Ciona intestinalis: insights into chordate and vertebrate origins.</title>
        <authorList>
            <person name="Dehal P."/>
            <person name="Satou Y."/>
            <person name="Campbell R.K."/>
            <person name="Chapman J."/>
            <person name="Degnan B."/>
            <person name="De Tomaso A."/>
            <person name="Davidson B."/>
            <person name="Di Gregorio A."/>
            <person name="Gelpke M."/>
            <person name="Goodstein D.M."/>
            <person name="Harafuji N."/>
            <person name="Hastings K.E."/>
            <person name="Ho I."/>
            <person name="Hotta K."/>
            <person name="Huang W."/>
            <person name="Kawashima T."/>
            <person name="Lemaire P."/>
            <person name="Martinez D."/>
            <person name="Meinertzhagen I.A."/>
            <person name="Necula S."/>
            <person name="Nonaka M."/>
            <person name="Putnam N."/>
            <person name="Rash S."/>
            <person name="Saiga H."/>
            <person name="Satake M."/>
            <person name="Terry A."/>
            <person name="Yamada L."/>
            <person name="Wang H.G."/>
            <person name="Awazu S."/>
            <person name="Azumi K."/>
            <person name="Boore J."/>
            <person name="Branno M."/>
            <person name="Chin-Bow S."/>
            <person name="DeSantis R."/>
            <person name="Doyle S."/>
            <person name="Francino P."/>
            <person name="Keys D.N."/>
            <person name="Haga S."/>
            <person name="Hayashi H."/>
            <person name="Hino K."/>
            <person name="Imai K.S."/>
            <person name="Inaba K."/>
            <person name="Kano S."/>
            <person name="Kobayashi K."/>
            <person name="Kobayashi M."/>
            <person name="Lee B.I."/>
            <person name="Makabe K.W."/>
            <person name="Manohar C."/>
            <person name="Matassi G."/>
            <person name="Medina M."/>
            <person name="Mochizuki Y."/>
            <person name="Mount S."/>
            <person name="Morishita T."/>
            <person name="Miura S."/>
            <person name="Nakayama A."/>
            <person name="Nishizaka S."/>
            <person name="Nomoto H."/>
            <person name="Ohta F."/>
            <person name="Oishi K."/>
            <person name="Rigoutsos I."/>
            <person name="Sano M."/>
            <person name="Sasaki A."/>
            <person name="Sasakura Y."/>
            <person name="Shoguchi E."/>
            <person name="Shin-i T."/>
            <person name="Spagnuolo A."/>
            <person name="Stainier D."/>
            <person name="Suzuki M.M."/>
            <person name="Tassy O."/>
            <person name="Takatori N."/>
            <person name="Tokuoka M."/>
            <person name="Yagi K."/>
            <person name="Yoshizaki F."/>
            <person name="Wada S."/>
            <person name="Zhang C."/>
            <person name="Hyatt P.D."/>
            <person name="Larimer F."/>
            <person name="Detter C."/>
            <person name="Doggett N."/>
            <person name="Glavina T."/>
            <person name="Hawkins T."/>
            <person name="Richardson P."/>
            <person name="Lucas S."/>
            <person name="Kohara Y."/>
            <person name="Levine M."/>
            <person name="Satoh N."/>
            <person name="Rokhsar D.S."/>
        </authorList>
    </citation>
    <scope>NUCLEOTIDE SEQUENCE [LARGE SCALE GENOMIC DNA]</scope>
</reference>
<feature type="transmembrane region" description="Helical" evidence="1">
    <location>
        <begin position="66"/>
        <end position="84"/>
    </location>
</feature>
<evidence type="ECO:0000313" key="2">
    <source>
        <dbReference type="Ensembl" id="ENSCINP00000031835.1"/>
    </source>
</evidence>
<feature type="transmembrane region" description="Helical" evidence="1">
    <location>
        <begin position="177"/>
        <end position="199"/>
    </location>
</feature>
<feature type="transmembrane region" description="Helical" evidence="1">
    <location>
        <begin position="122"/>
        <end position="140"/>
    </location>
</feature>
<keyword evidence="1" id="KW-0812">Transmembrane</keyword>
<reference evidence="2" key="3">
    <citation type="submission" date="2025-08" db="UniProtKB">
        <authorList>
            <consortium name="Ensembl"/>
        </authorList>
    </citation>
    <scope>IDENTIFICATION</scope>
</reference>
<sequence>MVPGDEIISMSKSKHYEYEEKTKVKCSWICVFQFVCCLLAAVFVMLDYCTNINHHFQDATTTSVSFYLSMLVFVLLVSVLYLLMLCPCQQYSWFIQIHQMIVLLGMKHFIKVEWSEKHLLVTAAYTVLVGCVCGDLLTGITKKNKDKKINKAAAVVTSLILGILMATDMALTHTTIFNQHSCIIMIVTLIVVSLLCLVLNKIFENIGNFEVVMMILLSIPLTYLLVASCVVCWWVVRVCLVVIGVCVYIPSVVVGVNGDKKKPEPTFV</sequence>
<feature type="transmembrane region" description="Helical" evidence="1">
    <location>
        <begin position="152"/>
        <end position="171"/>
    </location>
</feature>
<dbReference type="EMBL" id="EAAA01000892">
    <property type="status" value="NOT_ANNOTATED_CDS"/>
    <property type="molecule type" value="Genomic_DNA"/>
</dbReference>
<dbReference type="Ensembl" id="ENSCINT00000035815.1">
    <property type="protein sequence ID" value="ENSCINP00000031835.1"/>
    <property type="gene ID" value="ENSCING00000020323.1"/>
</dbReference>
<evidence type="ECO:0000313" key="3">
    <source>
        <dbReference type="Proteomes" id="UP000008144"/>
    </source>
</evidence>
<dbReference type="AlphaFoldDB" id="H2XQA1"/>
<gene>
    <name evidence="2" type="primary">LOC100184202</name>
</gene>
<proteinExistence type="predicted"/>
<keyword evidence="1" id="KW-1133">Transmembrane helix</keyword>
<dbReference type="KEGG" id="cin:100184202"/>
<keyword evidence="3" id="KW-1185">Reference proteome</keyword>
<dbReference type="Proteomes" id="UP000008144">
    <property type="component" value="Chromosome 12"/>
</dbReference>
<reference evidence="2" key="4">
    <citation type="submission" date="2025-09" db="UniProtKB">
        <authorList>
            <consortium name="Ensembl"/>
        </authorList>
    </citation>
    <scope>IDENTIFICATION</scope>
</reference>
<dbReference type="GeneID" id="100184202"/>
<feature type="transmembrane region" description="Helical" evidence="1">
    <location>
        <begin position="234"/>
        <end position="256"/>
    </location>
</feature>
<accession>H2XQA1</accession>
<protein>
    <submittedName>
        <fullName evidence="2">Uncharacterized LOC100184202</fullName>
    </submittedName>
</protein>
<feature type="transmembrane region" description="Helical" evidence="1">
    <location>
        <begin position="26"/>
        <end position="46"/>
    </location>
</feature>
<reference evidence="2" key="2">
    <citation type="journal article" date="2008" name="Genome Biol.">
        <title>Improved genome assembly and evidence-based global gene model set for the chordate Ciona intestinalis: new insight into intron and operon populations.</title>
        <authorList>
            <person name="Satou Y."/>
            <person name="Mineta K."/>
            <person name="Ogasawara M."/>
            <person name="Sasakura Y."/>
            <person name="Shoguchi E."/>
            <person name="Ueno K."/>
            <person name="Yamada L."/>
            <person name="Matsumoto J."/>
            <person name="Wasserscheid J."/>
            <person name="Dewar K."/>
            <person name="Wiley G.B."/>
            <person name="Macmil S.L."/>
            <person name="Roe B.A."/>
            <person name="Zeller R.W."/>
            <person name="Hastings K.E."/>
            <person name="Lemaire P."/>
            <person name="Lindquist E."/>
            <person name="Endo T."/>
            <person name="Hotta K."/>
            <person name="Inaba K."/>
        </authorList>
    </citation>
    <scope>NUCLEOTIDE SEQUENCE [LARGE SCALE GENOMIC DNA]</scope>
    <source>
        <strain evidence="2">wild type</strain>
    </source>
</reference>
<accession>A0A1W2WBZ7</accession>
<dbReference type="RefSeq" id="XP_002128320.1">
    <property type="nucleotide sequence ID" value="XM_002128284.5"/>
</dbReference>
<dbReference type="InParanoid" id="H2XQA1"/>
<keyword evidence="1" id="KW-0472">Membrane</keyword>